<dbReference type="Proteomes" id="UP001458880">
    <property type="component" value="Unassembled WGS sequence"/>
</dbReference>
<evidence type="ECO:0000313" key="4">
    <source>
        <dbReference type="Proteomes" id="UP001458880"/>
    </source>
</evidence>
<evidence type="ECO:0000313" key="3">
    <source>
        <dbReference type="EMBL" id="KAK9712174.1"/>
    </source>
</evidence>
<keyword evidence="1" id="KW-0175">Coiled coil</keyword>
<feature type="coiled-coil region" evidence="1">
    <location>
        <begin position="17"/>
        <end position="44"/>
    </location>
</feature>
<keyword evidence="4" id="KW-1185">Reference proteome</keyword>
<organism evidence="3 4">
    <name type="scientific">Popillia japonica</name>
    <name type="common">Japanese beetle</name>
    <dbReference type="NCBI Taxonomy" id="7064"/>
    <lineage>
        <taxon>Eukaryota</taxon>
        <taxon>Metazoa</taxon>
        <taxon>Ecdysozoa</taxon>
        <taxon>Arthropoda</taxon>
        <taxon>Hexapoda</taxon>
        <taxon>Insecta</taxon>
        <taxon>Pterygota</taxon>
        <taxon>Neoptera</taxon>
        <taxon>Endopterygota</taxon>
        <taxon>Coleoptera</taxon>
        <taxon>Polyphaga</taxon>
        <taxon>Scarabaeiformia</taxon>
        <taxon>Scarabaeidae</taxon>
        <taxon>Rutelinae</taxon>
        <taxon>Popillia</taxon>
    </lineage>
</organism>
<feature type="region of interest" description="Disordered" evidence="2">
    <location>
        <begin position="83"/>
        <end position="106"/>
    </location>
</feature>
<dbReference type="EMBL" id="JASPKY010000267">
    <property type="protein sequence ID" value="KAK9712174.1"/>
    <property type="molecule type" value="Genomic_DNA"/>
</dbReference>
<comment type="caution">
    <text evidence="3">The sequence shown here is derived from an EMBL/GenBank/DDBJ whole genome shotgun (WGS) entry which is preliminary data.</text>
</comment>
<name>A0AAW1K2K3_POPJA</name>
<protein>
    <submittedName>
        <fullName evidence="3">Uncharacterized protein</fullName>
    </submittedName>
</protein>
<dbReference type="AlphaFoldDB" id="A0AAW1K2K3"/>
<proteinExistence type="predicted"/>
<sequence>MLFQKYIDEFKRDIQNVDDKNIKFQELQIRLEKAEELVDLYENVQSDLEVITDINEESLVERALFEKEYYKAVADARSILQTTNEQSVKSTSSQPDSERVRGIKLPQISLPNFDGNYVS</sequence>
<gene>
    <name evidence="3" type="ORF">QE152_g25017</name>
</gene>
<evidence type="ECO:0000256" key="2">
    <source>
        <dbReference type="SAM" id="MobiDB-lite"/>
    </source>
</evidence>
<evidence type="ECO:0000256" key="1">
    <source>
        <dbReference type="SAM" id="Coils"/>
    </source>
</evidence>
<accession>A0AAW1K2K3</accession>
<reference evidence="3 4" key="1">
    <citation type="journal article" date="2024" name="BMC Genomics">
        <title>De novo assembly and annotation of Popillia japonica's genome with initial clues to its potential as an invasive pest.</title>
        <authorList>
            <person name="Cucini C."/>
            <person name="Boschi S."/>
            <person name="Funari R."/>
            <person name="Cardaioli E."/>
            <person name="Iannotti N."/>
            <person name="Marturano G."/>
            <person name="Paoli F."/>
            <person name="Bruttini M."/>
            <person name="Carapelli A."/>
            <person name="Frati F."/>
            <person name="Nardi F."/>
        </authorList>
    </citation>
    <scope>NUCLEOTIDE SEQUENCE [LARGE SCALE GENOMIC DNA]</scope>
    <source>
        <strain evidence="3">DMR45628</strain>
    </source>
</reference>
<feature type="compositionally biased region" description="Polar residues" evidence="2">
    <location>
        <begin position="83"/>
        <end position="95"/>
    </location>
</feature>